<dbReference type="PANTHER" id="PTHR43328:SF1">
    <property type="entry name" value="N-ACETYLTRANSFERASE DOMAIN-CONTAINING PROTEIN"/>
    <property type="match status" value="1"/>
</dbReference>
<comment type="caution">
    <text evidence="2">The sequence shown here is derived from an EMBL/GenBank/DDBJ whole genome shotgun (WGS) entry which is preliminary data.</text>
</comment>
<dbReference type="InterPro" id="IPR000182">
    <property type="entry name" value="GNAT_dom"/>
</dbReference>
<dbReference type="Proteomes" id="UP000279911">
    <property type="component" value="Unassembled WGS sequence"/>
</dbReference>
<evidence type="ECO:0000259" key="1">
    <source>
        <dbReference type="PROSITE" id="PS51186"/>
    </source>
</evidence>
<accession>A0A3R9E953</accession>
<dbReference type="RefSeq" id="WP_125478746.1">
    <property type="nucleotide sequence ID" value="NZ_RSFW01000006.1"/>
</dbReference>
<dbReference type="Pfam" id="PF00583">
    <property type="entry name" value="Acetyltransf_1"/>
    <property type="match status" value="1"/>
</dbReference>
<proteinExistence type="predicted"/>
<protein>
    <submittedName>
        <fullName evidence="2">GNAT family N-acetyltransferase</fullName>
    </submittedName>
</protein>
<organism evidence="2 3">
    <name type="scientific">Mesobacillus subterraneus</name>
    <dbReference type="NCBI Taxonomy" id="285983"/>
    <lineage>
        <taxon>Bacteria</taxon>
        <taxon>Bacillati</taxon>
        <taxon>Bacillota</taxon>
        <taxon>Bacilli</taxon>
        <taxon>Bacillales</taxon>
        <taxon>Bacillaceae</taxon>
        <taxon>Mesobacillus</taxon>
    </lineage>
</organism>
<dbReference type="InterPro" id="IPR016181">
    <property type="entry name" value="Acyl_CoA_acyltransferase"/>
</dbReference>
<reference evidence="3" key="1">
    <citation type="submission" date="2018-12" db="EMBL/GenBank/DDBJ databases">
        <title>Bacillus chawlae sp. nov., Bacillus glennii sp. nov., and Bacillus saganii sp. nov. Isolated from the Vehicle Assembly Building at Kennedy Space Center where the Viking Spacecraft were Assembled.</title>
        <authorList>
            <person name="Seuylemezian A."/>
            <person name="Vaishampayan P."/>
        </authorList>
    </citation>
    <scope>NUCLEOTIDE SEQUENCE [LARGE SCALE GENOMIC DNA]</scope>
    <source>
        <strain evidence="3">DSM 13966</strain>
    </source>
</reference>
<dbReference type="Gene3D" id="3.40.630.30">
    <property type="match status" value="1"/>
</dbReference>
<evidence type="ECO:0000313" key="2">
    <source>
        <dbReference type="EMBL" id="RSD28784.1"/>
    </source>
</evidence>
<sequence>MTVSEREAVSLRFYESDDKSKLSTYSLLEEQMKYTALPIAALEKCETEPDRHPILILYGEQLAGFFVLHGWDGVKEFSENKNAILLRAYSINTEFQGKGIGTESIRLLPSFVKQHFEKINEIILAVNHGNMIAQNLYKKAGFVDQGNRVMGSQGEMFIYHIDLR</sequence>
<dbReference type="GO" id="GO:0016747">
    <property type="term" value="F:acyltransferase activity, transferring groups other than amino-acyl groups"/>
    <property type="evidence" value="ECO:0007669"/>
    <property type="project" value="InterPro"/>
</dbReference>
<keyword evidence="2" id="KW-0808">Transferase</keyword>
<dbReference type="AlphaFoldDB" id="A0A3R9E953"/>
<dbReference type="PANTHER" id="PTHR43328">
    <property type="entry name" value="ACETYLTRANSFERASE-RELATED"/>
    <property type="match status" value="1"/>
</dbReference>
<evidence type="ECO:0000313" key="3">
    <source>
        <dbReference type="Proteomes" id="UP000279911"/>
    </source>
</evidence>
<dbReference type="OrthoDB" id="66776at2"/>
<dbReference type="SUPFAM" id="SSF55729">
    <property type="entry name" value="Acyl-CoA N-acyltransferases (Nat)"/>
    <property type="match status" value="1"/>
</dbReference>
<name>A0A3R9E953_9BACI</name>
<dbReference type="PROSITE" id="PS51186">
    <property type="entry name" value="GNAT"/>
    <property type="match status" value="1"/>
</dbReference>
<gene>
    <name evidence="2" type="ORF">EJA10_04230</name>
</gene>
<feature type="domain" description="N-acetyltransferase" evidence="1">
    <location>
        <begin position="11"/>
        <end position="164"/>
    </location>
</feature>
<dbReference type="EMBL" id="RSFW01000006">
    <property type="protein sequence ID" value="RSD28784.1"/>
    <property type="molecule type" value="Genomic_DNA"/>
</dbReference>